<dbReference type="Proteomes" id="UP000033188">
    <property type="component" value="Chromosome 2"/>
</dbReference>
<organism evidence="2 3">
    <name type="scientific">Babesia bigemina</name>
    <dbReference type="NCBI Taxonomy" id="5866"/>
    <lineage>
        <taxon>Eukaryota</taxon>
        <taxon>Sar</taxon>
        <taxon>Alveolata</taxon>
        <taxon>Apicomplexa</taxon>
        <taxon>Aconoidasida</taxon>
        <taxon>Piroplasmida</taxon>
        <taxon>Babesiidae</taxon>
        <taxon>Babesia</taxon>
    </lineage>
</organism>
<name>A0A061D4N0_BABBI</name>
<dbReference type="RefSeq" id="XP_012767857.1">
    <property type="nucleotide sequence ID" value="XM_012912403.1"/>
</dbReference>
<sequence length="53" mass="6314">MGWHVHDIPQSIWTTLKTDTVKEDYIAKSIAHMYMDAQFIHKPSWMQPYHAEV</sequence>
<dbReference type="AlphaFoldDB" id="A0A061D4N0"/>
<accession>A0A061D4N0</accession>
<keyword evidence="3" id="KW-1185">Reference proteome</keyword>
<feature type="domain" description="RAP" evidence="1">
    <location>
        <begin position="1"/>
        <end position="28"/>
    </location>
</feature>
<dbReference type="VEuPathDB" id="PiroplasmaDB:BBBOND_0208250"/>
<gene>
    <name evidence="2" type="ORF">BBBOND_0208250</name>
</gene>
<evidence type="ECO:0000313" key="2">
    <source>
        <dbReference type="EMBL" id="CDR95671.1"/>
    </source>
</evidence>
<proteinExistence type="predicted"/>
<evidence type="ECO:0000313" key="3">
    <source>
        <dbReference type="Proteomes" id="UP000033188"/>
    </source>
</evidence>
<reference evidence="3" key="1">
    <citation type="submission" date="2014-06" db="EMBL/GenBank/DDBJ databases">
        <authorList>
            <person name="Aslett M."/>
            <person name="De Silva N."/>
        </authorList>
    </citation>
    <scope>NUCLEOTIDE SEQUENCE [LARGE SCALE GENOMIC DNA]</scope>
    <source>
        <strain evidence="3">Bond</strain>
    </source>
</reference>
<dbReference type="InterPro" id="IPR013584">
    <property type="entry name" value="RAP"/>
</dbReference>
<dbReference type="GeneID" id="24564212"/>
<dbReference type="KEGG" id="bbig:BBBOND_0208250"/>
<protein>
    <recommendedName>
        <fullName evidence="1">RAP domain-containing protein</fullName>
    </recommendedName>
</protein>
<evidence type="ECO:0000259" key="1">
    <source>
        <dbReference type="PROSITE" id="PS51286"/>
    </source>
</evidence>
<dbReference type="EMBL" id="LK391708">
    <property type="protein sequence ID" value="CDR95671.1"/>
    <property type="molecule type" value="Genomic_DNA"/>
</dbReference>
<dbReference type="PROSITE" id="PS51286">
    <property type="entry name" value="RAP"/>
    <property type="match status" value="1"/>
</dbReference>